<evidence type="ECO:0000313" key="5">
    <source>
        <dbReference type="EMBL" id="GAA0245541.1"/>
    </source>
</evidence>
<dbReference type="Gene3D" id="3.40.190.10">
    <property type="entry name" value="Periplasmic binding protein-like II"/>
    <property type="match status" value="2"/>
</dbReference>
<comment type="caution">
    <text evidence="5">The sequence shown here is derived from an EMBL/GenBank/DDBJ whole genome shotgun (WGS) entry which is preliminary data.</text>
</comment>
<dbReference type="Pfam" id="PF13531">
    <property type="entry name" value="SBP_bac_11"/>
    <property type="match status" value="1"/>
</dbReference>
<proteinExistence type="inferred from homology"/>
<organism evidence="5 6">
    <name type="scientific">Rhodanobacter caeni</name>
    <dbReference type="NCBI Taxonomy" id="657654"/>
    <lineage>
        <taxon>Bacteria</taxon>
        <taxon>Pseudomonadati</taxon>
        <taxon>Pseudomonadota</taxon>
        <taxon>Gammaproteobacteria</taxon>
        <taxon>Lysobacterales</taxon>
        <taxon>Rhodanobacteraceae</taxon>
        <taxon>Rhodanobacter</taxon>
    </lineage>
</organism>
<evidence type="ECO:0000256" key="1">
    <source>
        <dbReference type="ARBA" id="ARBA00009175"/>
    </source>
</evidence>
<keyword evidence="3 4" id="KW-0732">Signal</keyword>
<dbReference type="InterPro" id="IPR050682">
    <property type="entry name" value="ModA/WtpA"/>
</dbReference>
<feature type="chain" id="PRO_5045792483" evidence="4">
    <location>
        <begin position="27"/>
        <end position="255"/>
    </location>
</feature>
<evidence type="ECO:0000256" key="3">
    <source>
        <dbReference type="ARBA" id="ARBA00022729"/>
    </source>
</evidence>
<dbReference type="InterPro" id="IPR005950">
    <property type="entry name" value="ModA"/>
</dbReference>
<dbReference type="PANTHER" id="PTHR30632">
    <property type="entry name" value="MOLYBDATE-BINDING PERIPLASMIC PROTEIN"/>
    <property type="match status" value="1"/>
</dbReference>
<dbReference type="RefSeq" id="WP_425543658.1">
    <property type="nucleotide sequence ID" value="NZ_BAAAFO010000001.1"/>
</dbReference>
<dbReference type="NCBIfam" id="TIGR01256">
    <property type="entry name" value="modA"/>
    <property type="match status" value="1"/>
</dbReference>
<reference evidence="6" key="1">
    <citation type="journal article" date="2019" name="Int. J. Syst. Evol. Microbiol.">
        <title>The Global Catalogue of Microorganisms (GCM) 10K type strain sequencing project: providing services to taxonomists for standard genome sequencing and annotation.</title>
        <authorList>
            <consortium name="The Broad Institute Genomics Platform"/>
            <consortium name="The Broad Institute Genome Sequencing Center for Infectious Disease"/>
            <person name="Wu L."/>
            <person name="Ma J."/>
        </authorList>
    </citation>
    <scope>NUCLEOTIDE SEQUENCE [LARGE SCALE GENOMIC DNA]</scope>
    <source>
        <strain evidence="6">JCM 16242</strain>
    </source>
</reference>
<comment type="similarity">
    <text evidence="1">Belongs to the bacterial solute-binding protein ModA family.</text>
</comment>
<evidence type="ECO:0000256" key="2">
    <source>
        <dbReference type="ARBA" id="ARBA00022723"/>
    </source>
</evidence>
<dbReference type="PIRSF" id="PIRSF004846">
    <property type="entry name" value="ModA"/>
    <property type="match status" value="1"/>
</dbReference>
<feature type="signal peptide" evidence="4">
    <location>
        <begin position="1"/>
        <end position="26"/>
    </location>
</feature>
<dbReference type="Proteomes" id="UP001500657">
    <property type="component" value="Unassembled WGS sequence"/>
</dbReference>
<dbReference type="SUPFAM" id="SSF53850">
    <property type="entry name" value="Periplasmic binding protein-like II"/>
    <property type="match status" value="1"/>
</dbReference>
<evidence type="ECO:0000313" key="6">
    <source>
        <dbReference type="Proteomes" id="UP001500657"/>
    </source>
</evidence>
<dbReference type="EMBL" id="BAAAFO010000001">
    <property type="protein sequence ID" value="GAA0245541.1"/>
    <property type="molecule type" value="Genomic_DNA"/>
</dbReference>
<gene>
    <name evidence="5" type="primary">modA</name>
    <name evidence="5" type="ORF">GCM10009126_08980</name>
</gene>
<sequence length="255" mass="27175">MKQSTRRCLALLFVLPMALTGTTAFAAELVVSAASSLTNAFRDVARAYEAAHPETHVVLNFASSDTLMRQIVQGAPVDVFASADQAAMDQAQAQGMLAAGTRADFAANQLVLVLPASSAAHVDSLKDLLGARFKRVAWGNPASVPAGRYAQRVLERAGLANALQPRAVLAQNVRQCLDYVSRDEMDAGFVYATDAALARDRVRVALRLDSPTPITYPIAIVADTAHASDAESFRQFVLSADGQTVLAKYGFLKPP</sequence>
<accession>A0ABP3E0E0</accession>
<keyword evidence="2" id="KW-0479">Metal-binding</keyword>
<protein>
    <submittedName>
        <fullName evidence="5">Molybdate ABC transporter substrate-binding protein</fullName>
    </submittedName>
</protein>
<keyword evidence="6" id="KW-1185">Reference proteome</keyword>
<dbReference type="PANTHER" id="PTHR30632:SF0">
    <property type="entry name" value="SULFATE-BINDING PROTEIN"/>
    <property type="match status" value="1"/>
</dbReference>
<name>A0ABP3E0E0_9GAMM</name>
<evidence type="ECO:0000256" key="4">
    <source>
        <dbReference type="SAM" id="SignalP"/>
    </source>
</evidence>